<reference evidence="1 3" key="1">
    <citation type="journal article" date="2019" name="PLoS Negl. Trop. Dis.">
        <title>Whole genome sequencing of Entamoeba nuttalli reveals mammalian host-related molecular signatures and a novel octapeptide-repeat surface protein.</title>
        <authorList>
            <person name="Tanaka M."/>
            <person name="Makiuchi T."/>
            <person name="Komiyama T."/>
            <person name="Shiina T."/>
            <person name="Osaki K."/>
            <person name="Tachibana H."/>
        </authorList>
    </citation>
    <scope>NUCLEOTIDE SEQUENCE [LARGE SCALE GENOMIC DNA]</scope>
    <source>
        <strain evidence="1 3">P19-061405</strain>
    </source>
</reference>
<dbReference type="EMBL" id="BAAFRS010000146">
    <property type="protein sequence ID" value="GAB1223413.1"/>
    <property type="molecule type" value="Genomic_DNA"/>
</dbReference>
<comment type="caution">
    <text evidence="1">The sequence shown here is derived from an EMBL/GenBank/DDBJ whole genome shotgun (WGS) entry which is preliminary data.</text>
</comment>
<evidence type="ECO:0008006" key="4">
    <source>
        <dbReference type="Google" id="ProtNLM"/>
    </source>
</evidence>
<dbReference type="InterPro" id="IPR032675">
    <property type="entry name" value="LRR_dom_sf"/>
</dbReference>
<dbReference type="Gene3D" id="3.80.10.10">
    <property type="entry name" value="Ribonuclease Inhibitor"/>
    <property type="match status" value="1"/>
</dbReference>
<dbReference type="Proteomes" id="UP001628156">
    <property type="component" value="Unassembled WGS sequence"/>
</dbReference>
<dbReference type="InterPro" id="IPR030217">
    <property type="entry name" value="NXF_fam"/>
</dbReference>
<dbReference type="SUPFAM" id="SSF52058">
    <property type="entry name" value="L domain-like"/>
    <property type="match status" value="1"/>
</dbReference>
<gene>
    <name evidence="1" type="ORF">ENUP19_0146G0029</name>
    <name evidence="2" type="ORF">ENUP19_0146G0046</name>
</gene>
<dbReference type="PANTHER" id="PTHR10662">
    <property type="entry name" value="NUCLEAR RNA EXPORT FACTOR"/>
    <property type="match status" value="1"/>
</dbReference>
<reference evidence="1" key="2">
    <citation type="submission" date="2024-08" db="EMBL/GenBank/DDBJ databases">
        <title>Draft genome assembly of Entamoeba nuttalli using a combination of long-read and short-read sequencing data.</title>
        <authorList>
            <person name="Tanaka M."/>
            <person name="Tachibana H."/>
        </authorList>
    </citation>
    <scope>NUCLEOTIDE SEQUENCE</scope>
    <source>
        <strain evidence="1">P19-061405</strain>
    </source>
</reference>
<proteinExistence type="predicted"/>
<dbReference type="EMBL" id="BAAFRS010000146">
    <property type="protein sequence ID" value="GAB1223429.1"/>
    <property type="molecule type" value="Genomic_DNA"/>
</dbReference>
<protein>
    <recommendedName>
        <fullName evidence="4">Leucine-rich repeat containing protein</fullName>
    </recommendedName>
</protein>
<evidence type="ECO:0000313" key="1">
    <source>
        <dbReference type="EMBL" id="GAB1223413.1"/>
    </source>
</evidence>
<evidence type="ECO:0000313" key="3">
    <source>
        <dbReference type="Proteomes" id="UP001628156"/>
    </source>
</evidence>
<dbReference type="PANTHER" id="PTHR10662:SF22">
    <property type="entry name" value="NUCLEAR RNA EXPORT FACTOR 1"/>
    <property type="match status" value="1"/>
</dbReference>
<name>A0ABQ0DL05_9EUKA</name>
<evidence type="ECO:0000313" key="2">
    <source>
        <dbReference type="EMBL" id="GAB1223429.1"/>
    </source>
</evidence>
<sequence length="450" mass="53401">MKIGVYNFNGTRQQVKEFLKREMNIRIRRIQEIGMNYICQVEKQEMNKERKERIIRYKDMEVRVEVIEKQEKRIEEIGKEILEKWYDGRKGIIDMSGLKEKIAEIGSKREVDEVFIKRIMKSISEKNSMIKYICLSGNRIKSIQVINNINKNYPILKGIDISNNEIERIEEINIRIEEIDLRNNPIKGRNIEEEIQRIIPNIRIINGNKIENQIKFGIQKNYIEKEITMGYFSQYSRFKNIKEILREFFDKERNKINVNSYYNPIHFISISLSPNCPIINQFLHNINRNHKKEKEINELIGKMLNYNNYYSNIILLNNIEYNMMEIAFDIIEIGQIQEISVFGILHFNNQPINFTRTLLLINNKICNDHIHLFNNAVQQIGVNITKNCLSAIINTASRGRLSHDNALSVLRNVNFDMKNALLYIRHFQSLLHQNHHELTCDNRSSPFTSY</sequence>
<keyword evidence="3" id="KW-1185">Reference proteome</keyword>
<accession>A0ABQ0DL05</accession>
<organism evidence="1 3">
    <name type="scientific">Entamoeba nuttalli</name>
    <dbReference type="NCBI Taxonomy" id="412467"/>
    <lineage>
        <taxon>Eukaryota</taxon>
        <taxon>Amoebozoa</taxon>
        <taxon>Evosea</taxon>
        <taxon>Archamoebae</taxon>
        <taxon>Mastigamoebida</taxon>
        <taxon>Entamoebidae</taxon>
        <taxon>Entamoeba</taxon>
    </lineage>
</organism>